<feature type="domain" description="P-type" evidence="4">
    <location>
        <begin position="174"/>
        <end position="219"/>
    </location>
</feature>
<dbReference type="AlphaFoldDB" id="A0A7J7IKM8"/>
<organism evidence="5 6">
    <name type="scientific">Cyanidiococcus yangmingshanensis</name>
    <dbReference type="NCBI Taxonomy" id="2690220"/>
    <lineage>
        <taxon>Eukaryota</taxon>
        <taxon>Rhodophyta</taxon>
        <taxon>Bangiophyceae</taxon>
        <taxon>Cyanidiales</taxon>
        <taxon>Cyanidiaceae</taxon>
        <taxon>Cyanidiococcus</taxon>
    </lineage>
</organism>
<dbReference type="PROSITE" id="PS51257">
    <property type="entry name" value="PROKAR_LIPOPROTEIN"/>
    <property type="match status" value="1"/>
</dbReference>
<name>A0A7J7IKM8_9RHOD</name>
<evidence type="ECO:0000256" key="3">
    <source>
        <dbReference type="SAM" id="MobiDB-lite"/>
    </source>
</evidence>
<keyword evidence="1" id="KW-1015">Disulfide bond</keyword>
<dbReference type="InterPro" id="IPR000519">
    <property type="entry name" value="P_trefoil_dom"/>
</dbReference>
<dbReference type="Proteomes" id="UP000530660">
    <property type="component" value="Unassembled WGS sequence"/>
</dbReference>
<keyword evidence="6" id="KW-1185">Reference proteome</keyword>
<evidence type="ECO:0000256" key="1">
    <source>
        <dbReference type="ARBA" id="ARBA00023157"/>
    </source>
</evidence>
<comment type="caution">
    <text evidence="5">The sequence shown here is derived from an EMBL/GenBank/DDBJ whole genome shotgun (WGS) entry which is preliminary data.</text>
</comment>
<proteinExistence type="predicted"/>
<dbReference type="EMBL" id="VWRR01000009">
    <property type="protein sequence ID" value="KAF6002861.1"/>
    <property type="molecule type" value="Genomic_DNA"/>
</dbReference>
<evidence type="ECO:0000313" key="6">
    <source>
        <dbReference type="Proteomes" id="UP000530660"/>
    </source>
</evidence>
<dbReference type="InterPro" id="IPR044913">
    <property type="entry name" value="P_trefoil_dom_sf"/>
</dbReference>
<dbReference type="OrthoDB" id="10486761at2759"/>
<dbReference type="Pfam" id="PF00088">
    <property type="entry name" value="Trefoil"/>
    <property type="match status" value="1"/>
</dbReference>
<dbReference type="Gene3D" id="4.10.110.10">
    <property type="entry name" value="Spasmolytic Protein, domain 1"/>
    <property type="match status" value="1"/>
</dbReference>
<reference evidence="5 6" key="1">
    <citation type="journal article" date="2020" name="J. Phycol.">
        <title>Comparative genome analysis reveals Cyanidiococcus gen. nov., a new extremophilic red algal genus sister to Cyanidioschyzon (Cyanidioschyzonaceae, Rhodophyta).</title>
        <authorList>
            <person name="Liu S.-L."/>
            <person name="Chiang Y.-R."/>
            <person name="Yoon H.S."/>
            <person name="Fu H.-Y."/>
        </authorList>
    </citation>
    <scope>NUCLEOTIDE SEQUENCE [LARGE SCALE GENOMIC DNA]</scope>
    <source>
        <strain evidence="5 6">THAL066</strain>
    </source>
</reference>
<feature type="region of interest" description="Disordered" evidence="3">
    <location>
        <begin position="242"/>
        <end position="292"/>
    </location>
</feature>
<protein>
    <recommendedName>
        <fullName evidence="4">P-type domain-containing protein</fullName>
    </recommendedName>
</protein>
<sequence>MQYFVKTVVYTLAAFALICSCSWSFLRVEPVQGAAVRNEGAPQQQAFAGYAWLPEQLVENEQLVERAQVYVTRSTPKPEKTIKPIVTPKKKVKKVKKTVLVTSTPKVIAKPTEVVVTVTALATVTKTPTPTPVHVTVTEVATRAVTVTASAEVAAVSRTPTPLPKKVICRFWMKNCNIQEINRQICFTGENIDQFTCEQIGCCWQPINSAKAPACYRAVWAPVCNLQCNFQAYLTNGEGVSQTPNVQATSSQKSSGDAPNHSSNATQDTTQSSGNAFASLQSELSGLPSTSR</sequence>
<dbReference type="CDD" id="cd00111">
    <property type="entry name" value="Trefoil"/>
    <property type="match status" value="1"/>
</dbReference>
<dbReference type="SUPFAM" id="SSF57492">
    <property type="entry name" value="Trefoil"/>
    <property type="match status" value="1"/>
</dbReference>
<accession>A0A7J7IKM8</accession>
<evidence type="ECO:0000256" key="2">
    <source>
        <dbReference type="PROSITE-ProRule" id="PRU00779"/>
    </source>
</evidence>
<dbReference type="PROSITE" id="PS51448">
    <property type="entry name" value="P_TREFOIL_2"/>
    <property type="match status" value="1"/>
</dbReference>
<evidence type="ECO:0000313" key="5">
    <source>
        <dbReference type="EMBL" id="KAF6002861.1"/>
    </source>
</evidence>
<gene>
    <name evidence="5" type="ORF">F1559_004544</name>
</gene>
<evidence type="ECO:0000259" key="4">
    <source>
        <dbReference type="PROSITE" id="PS51448"/>
    </source>
</evidence>
<comment type="caution">
    <text evidence="2">Lacks conserved residue(s) required for the propagation of feature annotation.</text>
</comment>